<sequence>MHVLNILWVVFGIGLMLVLTMTAGSDTFPTLAMPLRLL</sequence>
<protein>
    <submittedName>
        <fullName evidence="3">Uncharacterized protein</fullName>
    </submittedName>
</protein>
<dbReference type="EMBL" id="UFXW01000004">
    <property type="protein sequence ID" value="STC73561.1"/>
    <property type="molecule type" value="Genomic_DNA"/>
</dbReference>
<keyword evidence="1" id="KW-0812">Transmembrane</keyword>
<dbReference type="EMBL" id="UGCV01000008">
    <property type="protein sequence ID" value="STJ16396.1"/>
    <property type="molecule type" value="Genomic_DNA"/>
</dbReference>
<evidence type="ECO:0000313" key="4">
    <source>
        <dbReference type="EMBL" id="STP22419.1"/>
    </source>
</evidence>
<feature type="transmembrane region" description="Helical" evidence="1">
    <location>
        <begin position="6"/>
        <end position="28"/>
    </location>
</feature>
<evidence type="ECO:0000313" key="5">
    <source>
        <dbReference type="Proteomes" id="UP000254181"/>
    </source>
</evidence>
<evidence type="ECO:0000313" key="7">
    <source>
        <dbReference type="Proteomes" id="UP000254716"/>
    </source>
</evidence>
<organism evidence="3 7">
    <name type="scientific">Escherichia coli</name>
    <dbReference type="NCBI Taxonomy" id="562"/>
    <lineage>
        <taxon>Bacteria</taxon>
        <taxon>Pseudomonadati</taxon>
        <taxon>Pseudomonadota</taxon>
        <taxon>Gammaproteobacteria</taxon>
        <taxon>Enterobacterales</taxon>
        <taxon>Enterobacteriaceae</taxon>
        <taxon>Escherichia</taxon>
    </lineage>
</organism>
<evidence type="ECO:0000256" key="1">
    <source>
        <dbReference type="SAM" id="Phobius"/>
    </source>
</evidence>
<name>A0A234ASU6_ECOLX</name>
<evidence type="ECO:0000313" key="6">
    <source>
        <dbReference type="Proteomes" id="UP000254647"/>
    </source>
</evidence>
<dbReference type="EMBL" id="UGEM01000004">
    <property type="protein sequence ID" value="STP22419.1"/>
    <property type="molecule type" value="Genomic_DNA"/>
</dbReference>
<keyword evidence="1" id="KW-1133">Transmembrane helix</keyword>
<dbReference type="Proteomes" id="UP000254716">
    <property type="component" value="Unassembled WGS sequence"/>
</dbReference>
<evidence type="ECO:0000313" key="3">
    <source>
        <dbReference type="EMBL" id="STJ16396.1"/>
    </source>
</evidence>
<dbReference type="Proteomes" id="UP000254647">
    <property type="component" value="Unassembled WGS sequence"/>
</dbReference>
<keyword evidence="1" id="KW-0472">Membrane</keyword>
<accession>A0A234ASU6</accession>
<gene>
    <name evidence="2" type="ORF">NCTC10767_00197</name>
    <name evidence="4" type="ORF">NCTC9075_05908</name>
    <name evidence="3" type="ORF">NCTC9081_01783</name>
</gene>
<evidence type="ECO:0000313" key="2">
    <source>
        <dbReference type="EMBL" id="STC73561.1"/>
    </source>
</evidence>
<dbReference type="AlphaFoldDB" id="A0A234ASU6"/>
<reference evidence="5 6" key="1">
    <citation type="submission" date="2018-06" db="EMBL/GenBank/DDBJ databases">
        <authorList>
            <consortium name="Pathogen Informatics"/>
            <person name="Doyle S."/>
        </authorList>
    </citation>
    <scope>NUCLEOTIDE SEQUENCE [LARGE SCALE GENOMIC DNA]</scope>
    <source>
        <strain evidence="2 6">NCTC10767</strain>
        <strain evidence="4 5">NCTC9075</strain>
        <strain evidence="3 7">NCTC9081</strain>
    </source>
</reference>
<proteinExistence type="predicted"/>
<dbReference type="Proteomes" id="UP000254181">
    <property type="component" value="Unassembled WGS sequence"/>
</dbReference>